<feature type="non-terminal residue" evidence="2">
    <location>
        <position position="144"/>
    </location>
</feature>
<evidence type="ECO:0000256" key="1">
    <source>
        <dbReference type="SAM" id="Coils"/>
    </source>
</evidence>
<proteinExistence type="predicted"/>
<evidence type="ECO:0000313" key="2">
    <source>
        <dbReference type="EMBL" id="CAG8835955.1"/>
    </source>
</evidence>
<name>A0A9N9KKQ1_9GLOM</name>
<comment type="caution">
    <text evidence="2">The sequence shown here is derived from an EMBL/GenBank/DDBJ whole genome shotgun (WGS) entry which is preliminary data.</text>
</comment>
<dbReference type="Proteomes" id="UP000789759">
    <property type="component" value="Unassembled WGS sequence"/>
</dbReference>
<dbReference type="AlphaFoldDB" id="A0A9N9KKQ1"/>
<feature type="coiled-coil region" evidence="1">
    <location>
        <begin position="2"/>
        <end position="33"/>
    </location>
</feature>
<gene>
    <name evidence="2" type="ORF">CPELLU_LOCUS21323</name>
</gene>
<keyword evidence="1" id="KW-0175">Coiled coil</keyword>
<sequence>ELDQDAIKIKDFNRKIENKRKEYEKVNKNLKDNDIVERFVIGGHEDKKYKGKCIIVVCENIPFRLMVKYGLYHWIKAKFKKNNDILDVNKDNIEELKNIKYYNIVLKIVENMEKNDIMFDAELSPQLISEIDSIFRNLKQQIRK</sequence>
<reference evidence="2" key="1">
    <citation type="submission" date="2021-06" db="EMBL/GenBank/DDBJ databases">
        <authorList>
            <person name="Kallberg Y."/>
            <person name="Tangrot J."/>
            <person name="Rosling A."/>
        </authorList>
    </citation>
    <scope>NUCLEOTIDE SEQUENCE</scope>
    <source>
        <strain evidence="2">FL966</strain>
    </source>
</reference>
<evidence type="ECO:0000313" key="3">
    <source>
        <dbReference type="Proteomes" id="UP000789759"/>
    </source>
</evidence>
<organism evidence="2 3">
    <name type="scientific">Cetraspora pellucida</name>
    <dbReference type="NCBI Taxonomy" id="1433469"/>
    <lineage>
        <taxon>Eukaryota</taxon>
        <taxon>Fungi</taxon>
        <taxon>Fungi incertae sedis</taxon>
        <taxon>Mucoromycota</taxon>
        <taxon>Glomeromycotina</taxon>
        <taxon>Glomeromycetes</taxon>
        <taxon>Diversisporales</taxon>
        <taxon>Gigasporaceae</taxon>
        <taxon>Cetraspora</taxon>
    </lineage>
</organism>
<keyword evidence="3" id="KW-1185">Reference proteome</keyword>
<protein>
    <submittedName>
        <fullName evidence="2">10670_t:CDS:1</fullName>
    </submittedName>
</protein>
<accession>A0A9N9KKQ1</accession>
<dbReference type="EMBL" id="CAJVQA010077335">
    <property type="protein sequence ID" value="CAG8835955.1"/>
    <property type="molecule type" value="Genomic_DNA"/>
</dbReference>